<evidence type="ECO:0000313" key="3">
    <source>
        <dbReference type="Proteomes" id="UP000373149"/>
    </source>
</evidence>
<gene>
    <name evidence="2" type="ORF">FPZ41_29765</name>
</gene>
<sequence>MVTPGNWRKSSYSGPDDGNACVEIANSSTHIAIRDSKAPARATLSFPTGAFAPFIDALKSARSTVGDFAKVPPNEPL</sequence>
<name>A0A5N8WYT1_9ACTN</name>
<proteinExistence type="predicted"/>
<dbReference type="AlphaFoldDB" id="A0A5N8WYT1"/>
<dbReference type="Pfam" id="PF04149">
    <property type="entry name" value="DUF397"/>
    <property type="match status" value="1"/>
</dbReference>
<comment type="caution">
    <text evidence="2">The sequence shown here is derived from an EMBL/GenBank/DDBJ whole genome shotgun (WGS) entry which is preliminary data.</text>
</comment>
<reference evidence="2 3" key="1">
    <citation type="submission" date="2019-09" db="EMBL/GenBank/DDBJ databases">
        <authorList>
            <person name="Duangmal K."/>
            <person name="Teo W.F.A."/>
            <person name="Lipun K."/>
        </authorList>
    </citation>
    <scope>NUCLEOTIDE SEQUENCE [LARGE SCALE GENOMIC DNA]</scope>
    <source>
        <strain evidence="2 3">K1PN6</strain>
    </source>
</reference>
<accession>A0A5N8WYT1</accession>
<protein>
    <submittedName>
        <fullName evidence="2">DUF397 domain-containing protein</fullName>
    </submittedName>
</protein>
<dbReference type="EMBL" id="VMNX01000141">
    <property type="protein sequence ID" value="MPY52531.1"/>
    <property type="molecule type" value="Genomic_DNA"/>
</dbReference>
<evidence type="ECO:0000313" key="2">
    <source>
        <dbReference type="EMBL" id="MPY52531.1"/>
    </source>
</evidence>
<evidence type="ECO:0000259" key="1">
    <source>
        <dbReference type="Pfam" id="PF04149"/>
    </source>
</evidence>
<dbReference type="InterPro" id="IPR007278">
    <property type="entry name" value="DUF397"/>
</dbReference>
<organism evidence="2 3">
    <name type="scientific">Streptomyces acidicola</name>
    <dbReference type="NCBI Taxonomy" id="2596892"/>
    <lineage>
        <taxon>Bacteria</taxon>
        <taxon>Bacillati</taxon>
        <taxon>Actinomycetota</taxon>
        <taxon>Actinomycetes</taxon>
        <taxon>Kitasatosporales</taxon>
        <taxon>Streptomycetaceae</taxon>
        <taxon>Streptomyces</taxon>
    </lineage>
</organism>
<feature type="domain" description="DUF397" evidence="1">
    <location>
        <begin position="6"/>
        <end position="59"/>
    </location>
</feature>
<dbReference type="Proteomes" id="UP000373149">
    <property type="component" value="Unassembled WGS sequence"/>
</dbReference>
<keyword evidence="3" id="KW-1185">Reference proteome</keyword>